<accession>A0A0A1FI15</accession>
<organism evidence="1 2">
    <name type="scientific">Collimonas arenae</name>
    <dbReference type="NCBI Taxonomy" id="279058"/>
    <lineage>
        <taxon>Bacteria</taxon>
        <taxon>Pseudomonadati</taxon>
        <taxon>Pseudomonadota</taxon>
        <taxon>Betaproteobacteria</taxon>
        <taxon>Burkholderiales</taxon>
        <taxon>Oxalobacteraceae</taxon>
        <taxon>Collimonas</taxon>
    </lineage>
</organism>
<proteinExistence type="predicted"/>
<protein>
    <submittedName>
        <fullName evidence="1">Uncharacterized protein</fullName>
    </submittedName>
</protein>
<evidence type="ECO:0000313" key="1">
    <source>
        <dbReference type="EMBL" id="AIY43254.1"/>
    </source>
</evidence>
<dbReference type="HOGENOM" id="CLU_3232134_0_0_4"/>
<dbReference type="EMBL" id="CP009962">
    <property type="protein sequence ID" value="AIY43254.1"/>
    <property type="molecule type" value="Genomic_DNA"/>
</dbReference>
<keyword evidence="2" id="KW-1185">Reference proteome</keyword>
<gene>
    <name evidence="1" type="ORF">LT85_4096</name>
</gene>
<name>A0A0A1FI15_9BURK</name>
<evidence type="ECO:0000313" key="2">
    <source>
        <dbReference type="Proteomes" id="UP000030302"/>
    </source>
</evidence>
<dbReference type="Proteomes" id="UP000030302">
    <property type="component" value="Chromosome"/>
</dbReference>
<sequence>MIRQRHAADGAAAAAASPNIATTCAVNIKIRNIEIPANVLNAS</sequence>
<dbReference type="AlphaFoldDB" id="A0A0A1FI15"/>
<reference evidence="2" key="1">
    <citation type="journal article" date="2014" name="Soil Biol. Biochem.">
        <title>Structure and function of bacterial communities in ageing soils: Insights from the Mendocino ecological staircase.</title>
        <authorList>
            <person name="Uroz S."/>
            <person name="Tech J.J."/>
            <person name="Sawaya N.A."/>
            <person name="Frey-Klett P."/>
            <person name="Leveau J.H.J."/>
        </authorList>
    </citation>
    <scope>NUCLEOTIDE SEQUENCE [LARGE SCALE GENOMIC DNA]</scope>
    <source>
        <strain evidence="2">Cal35</strain>
    </source>
</reference>
<dbReference type="KEGG" id="care:LT85_4096"/>